<evidence type="ECO:0000313" key="1">
    <source>
        <dbReference type="EMBL" id="EJZ65411.1"/>
    </source>
</evidence>
<dbReference type="EMBL" id="ADLE01000006">
    <property type="protein sequence ID" value="EJZ65411.1"/>
    <property type="molecule type" value="Genomic_DNA"/>
</dbReference>
<accession>K0X4R2</accession>
<sequence>MFCVAKYRGGVRRTEGLENTDRGDDRFRSPLPLLVVNEIGGSARRARELKKILAEKETEADINLSPAVSRSVTGSYVSNIGETPKIR</sequence>
<protein>
    <submittedName>
        <fullName evidence="1">Uncharacterized protein</fullName>
    </submittedName>
</protein>
<evidence type="ECO:0000313" key="2">
    <source>
        <dbReference type="Proteomes" id="UP000006044"/>
    </source>
</evidence>
<keyword evidence="2" id="KW-1185">Reference proteome</keyword>
<reference evidence="1 2" key="1">
    <citation type="submission" date="2012-08" db="EMBL/GenBank/DDBJ databases">
        <title>The Genome Sequence of Barnesiella intestinihominis YIT 11860.</title>
        <authorList>
            <consortium name="The Broad Institute Genome Sequencing Platform"/>
            <person name="Earl A."/>
            <person name="Ward D."/>
            <person name="Feldgarden M."/>
            <person name="Gevers D."/>
            <person name="Morotomi M."/>
            <person name="Walker B."/>
            <person name="Young S.K."/>
            <person name="Zeng Q."/>
            <person name="Gargeya S."/>
            <person name="Fitzgerald M."/>
            <person name="Haas B."/>
            <person name="Abouelleil A."/>
            <person name="Alvarado L."/>
            <person name="Arachchi H.M."/>
            <person name="Berlin A.M."/>
            <person name="Chapman S.B."/>
            <person name="Goldberg J."/>
            <person name="Griggs A."/>
            <person name="Gujja S."/>
            <person name="Hansen M."/>
            <person name="Howarth C."/>
            <person name="Imamovic A."/>
            <person name="Larimer J."/>
            <person name="McCowen C."/>
            <person name="Montmayeur A."/>
            <person name="Murphy C."/>
            <person name="Neiman D."/>
            <person name="Pearson M."/>
            <person name="Priest M."/>
            <person name="Roberts A."/>
            <person name="Saif S."/>
            <person name="Shea T."/>
            <person name="Sisk P."/>
            <person name="Sykes S."/>
            <person name="Wortman J."/>
            <person name="Nusbaum C."/>
            <person name="Birren B."/>
        </authorList>
    </citation>
    <scope>NUCLEOTIDE SEQUENCE [LARGE SCALE GENOMIC DNA]</scope>
    <source>
        <strain evidence="1 2">YIT 11860</strain>
    </source>
</reference>
<proteinExistence type="predicted"/>
<comment type="caution">
    <text evidence="1">The sequence shown here is derived from an EMBL/GenBank/DDBJ whole genome shotgun (WGS) entry which is preliminary data.</text>
</comment>
<gene>
    <name evidence="1" type="ORF">HMPREF9448_00792</name>
</gene>
<dbReference type="HOGENOM" id="CLU_2477039_0_0_10"/>
<dbReference type="Proteomes" id="UP000006044">
    <property type="component" value="Unassembled WGS sequence"/>
</dbReference>
<name>K0X4R2_9BACT</name>
<dbReference type="AlphaFoldDB" id="K0X4R2"/>
<organism evidence="1 2">
    <name type="scientific">Barnesiella intestinihominis YIT 11860</name>
    <dbReference type="NCBI Taxonomy" id="742726"/>
    <lineage>
        <taxon>Bacteria</taxon>
        <taxon>Pseudomonadati</taxon>
        <taxon>Bacteroidota</taxon>
        <taxon>Bacteroidia</taxon>
        <taxon>Bacteroidales</taxon>
        <taxon>Barnesiellaceae</taxon>
        <taxon>Barnesiella</taxon>
    </lineage>
</organism>